<dbReference type="Pfam" id="PF07732">
    <property type="entry name" value="Cu-oxidase_3"/>
    <property type="match status" value="1"/>
</dbReference>
<dbReference type="InterPro" id="IPR045087">
    <property type="entry name" value="Cu-oxidase_fam"/>
</dbReference>
<dbReference type="NCBIfam" id="TIGR01480">
    <property type="entry name" value="copper_res_A"/>
    <property type="match status" value="1"/>
</dbReference>
<evidence type="ECO:0000256" key="4">
    <source>
        <dbReference type="SAM" id="MobiDB-lite"/>
    </source>
</evidence>
<dbReference type="PROSITE" id="PS00080">
    <property type="entry name" value="MULTICOPPER_OXIDASE2"/>
    <property type="match status" value="1"/>
</dbReference>
<evidence type="ECO:0000259" key="7">
    <source>
        <dbReference type="Pfam" id="PF07731"/>
    </source>
</evidence>
<dbReference type="InterPro" id="IPR006311">
    <property type="entry name" value="TAT_signal"/>
</dbReference>
<keyword evidence="1" id="KW-0479">Metal-binding</keyword>
<feature type="region of interest" description="Disordered" evidence="4">
    <location>
        <begin position="347"/>
        <end position="370"/>
    </location>
</feature>
<dbReference type="OrthoDB" id="9757546at2"/>
<dbReference type="STRING" id="123214.PERMA_0049"/>
<keyword evidence="3" id="KW-0186">Copper</keyword>
<dbReference type="Proteomes" id="UP000001366">
    <property type="component" value="Chromosome"/>
</dbReference>
<dbReference type="KEGG" id="pmx:PERMA_0049"/>
<dbReference type="CDD" id="cd13896">
    <property type="entry name" value="CuRO_3_CopA"/>
    <property type="match status" value="1"/>
</dbReference>
<dbReference type="InterPro" id="IPR002355">
    <property type="entry name" value="Cu_oxidase_Cu_BS"/>
</dbReference>
<evidence type="ECO:0000259" key="8">
    <source>
        <dbReference type="Pfam" id="PF07732"/>
    </source>
</evidence>
<dbReference type="CDD" id="cd13848">
    <property type="entry name" value="CuRO_1_CopA"/>
    <property type="match status" value="1"/>
</dbReference>
<dbReference type="Pfam" id="PF00394">
    <property type="entry name" value="Cu-oxidase"/>
    <property type="match status" value="1"/>
</dbReference>
<dbReference type="InterPro" id="IPR034282">
    <property type="entry name" value="CuRO_2_CopA"/>
</dbReference>
<feature type="domain" description="Plastocyanin-like" evidence="7">
    <location>
        <begin position="442"/>
        <end position="563"/>
    </location>
</feature>
<evidence type="ECO:0000313" key="9">
    <source>
        <dbReference type="EMBL" id="ACO03698.1"/>
    </source>
</evidence>
<dbReference type="GO" id="GO:0005507">
    <property type="term" value="F:copper ion binding"/>
    <property type="evidence" value="ECO:0007669"/>
    <property type="project" value="InterPro"/>
</dbReference>
<evidence type="ECO:0000256" key="5">
    <source>
        <dbReference type="SAM" id="SignalP"/>
    </source>
</evidence>
<dbReference type="InterPro" id="IPR006376">
    <property type="entry name" value="Cu-R_CopA"/>
</dbReference>
<keyword evidence="5" id="KW-0732">Signal</keyword>
<dbReference type="PaxDb" id="123214-PERMA_0049"/>
<dbReference type="InterPro" id="IPR008972">
    <property type="entry name" value="Cupredoxin"/>
</dbReference>
<organism evidence="9 10">
    <name type="scientific">Persephonella marina (strain DSM 14350 / EX-H1)</name>
    <dbReference type="NCBI Taxonomy" id="123214"/>
    <lineage>
        <taxon>Bacteria</taxon>
        <taxon>Pseudomonadati</taxon>
        <taxon>Aquificota</taxon>
        <taxon>Aquificia</taxon>
        <taxon>Aquificales</taxon>
        <taxon>Hydrogenothermaceae</taxon>
        <taxon>Persephonella</taxon>
    </lineage>
</organism>
<dbReference type="InterPro" id="IPR034284">
    <property type="entry name" value="CuRO_1_CopA"/>
</dbReference>
<dbReference type="PROSITE" id="PS00079">
    <property type="entry name" value="MULTICOPPER_OXIDASE1"/>
    <property type="match status" value="1"/>
</dbReference>
<proteinExistence type="predicted"/>
<protein>
    <submittedName>
        <fullName evidence="9">Copper resistance protein A</fullName>
    </submittedName>
</protein>
<dbReference type="HOGENOM" id="CLU_009100_5_2_0"/>
<dbReference type="AlphaFoldDB" id="C0QT32"/>
<evidence type="ECO:0000256" key="2">
    <source>
        <dbReference type="ARBA" id="ARBA00023002"/>
    </source>
</evidence>
<dbReference type="InterPro" id="IPR011707">
    <property type="entry name" value="Cu-oxidase-like_N"/>
</dbReference>
<name>C0QT32_PERMH</name>
<evidence type="ECO:0000256" key="1">
    <source>
        <dbReference type="ARBA" id="ARBA00022723"/>
    </source>
</evidence>
<dbReference type="InterPro" id="IPR034279">
    <property type="entry name" value="CuRO_3_CopA"/>
</dbReference>
<dbReference type="PANTHER" id="PTHR11709:SF394">
    <property type="entry name" value="FI03373P-RELATED"/>
    <property type="match status" value="1"/>
</dbReference>
<feature type="signal peptide" evidence="5">
    <location>
        <begin position="1"/>
        <end position="29"/>
    </location>
</feature>
<dbReference type="RefSeq" id="WP_012675937.1">
    <property type="nucleotide sequence ID" value="NC_012440.1"/>
</dbReference>
<dbReference type="EMBL" id="CP001230">
    <property type="protein sequence ID" value="ACO03698.1"/>
    <property type="molecule type" value="Genomic_DNA"/>
</dbReference>
<keyword evidence="10" id="KW-1185">Reference proteome</keyword>
<dbReference type="CDD" id="cd13874">
    <property type="entry name" value="CuRO_2_CopA"/>
    <property type="match status" value="1"/>
</dbReference>
<sequence length="565" mass="65467">MRLNRRDLLKLSASSFALGLLGKPVPLFAASRGFHIADRKETDTTVEYEIVIKKERIPIGDKKGTAFLFNDNFPAPLIRLKEGKQAVIKVFNETDESTSIHWHGLILPNDMDGVPGVTYRGILPKSSFVYSFPVIQSGTYWYHSHTGLQEQQGHYGPLIIDPKDPEPFEYDRDYVVQLSDWTYEDPDEVLLHLKKWDGYYNYQKRTVFDLYEDIKEKGFQNTLRERLMWAKMRMNPRDISDITASTFIYLINGLTKEENPTFIFKKGERVRLRFINAAASTYFDVRIPGLKMRVVQADGQSIEPVDIDEFRIAIAETYDVIVQPEENIPYTIFAETMDRSGYTRATLSPDRGLQAPIPKRRPPSTRGMKAMGMSHSMKSKGLCGECELISDPTREIFGADAAMIQKSPICRIDDPGVGFEGVDHKVLTYADLRSIEPFERRKPTRQIDIHLVGNMERYIWKMYSYDGKRWSSEFHQLIKARYNERIRIVFINHTMMDHPIHLHGMWMYLQNNSGEYSPRKHTVNIKPAEKLCVEIDNDALGNWAFHCHIMYHMHTGMFRVLQVCK</sequence>
<dbReference type="InterPro" id="IPR001117">
    <property type="entry name" value="Cu-oxidase_2nd"/>
</dbReference>
<feature type="domain" description="Plastocyanin-like" evidence="6">
    <location>
        <begin position="225"/>
        <end position="346"/>
    </location>
</feature>
<feature type="chain" id="PRO_5002902348" evidence="5">
    <location>
        <begin position="30"/>
        <end position="565"/>
    </location>
</feature>
<gene>
    <name evidence="9" type="ordered locus">PERMA_0049</name>
</gene>
<dbReference type="Gene3D" id="2.60.40.420">
    <property type="entry name" value="Cupredoxins - blue copper proteins"/>
    <property type="match status" value="3"/>
</dbReference>
<evidence type="ECO:0000313" key="10">
    <source>
        <dbReference type="Proteomes" id="UP000001366"/>
    </source>
</evidence>
<dbReference type="InterPro" id="IPR033138">
    <property type="entry name" value="Cu_oxidase_CS"/>
</dbReference>
<dbReference type="InterPro" id="IPR011706">
    <property type="entry name" value="Cu-oxidase_C"/>
</dbReference>
<dbReference type="Pfam" id="PF07731">
    <property type="entry name" value="Cu-oxidase_2"/>
    <property type="match status" value="1"/>
</dbReference>
<dbReference type="GO" id="GO:0016491">
    <property type="term" value="F:oxidoreductase activity"/>
    <property type="evidence" value="ECO:0007669"/>
    <property type="project" value="UniProtKB-KW"/>
</dbReference>
<dbReference type="GO" id="GO:0042597">
    <property type="term" value="C:periplasmic space"/>
    <property type="evidence" value="ECO:0007669"/>
    <property type="project" value="InterPro"/>
</dbReference>
<dbReference type="PANTHER" id="PTHR11709">
    <property type="entry name" value="MULTI-COPPER OXIDASE"/>
    <property type="match status" value="1"/>
</dbReference>
<accession>C0QT32</accession>
<feature type="domain" description="Plastocyanin-like" evidence="8">
    <location>
        <begin position="57"/>
        <end position="163"/>
    </location>
</feature>
<dbReference type="eggNOG" id="COG2132">
    <property type="taxonomic scope" value="Bacteria"/>
</dbReference>
<keyword evidence="2" id="KW-0560">Oxidoreductase</keyword>
<dbReference type="SUPFAM" id="SSF49503">
    <property type="entry name" value="Cupredoxins"/>
    <property type="match status" value="3"/>
</dbReference>
<evidence type="ECO:0000256" key="3">
    <source>
        <dbReference type="ARBA" id="ARBA00023008"/>
    </source>
</evidence>
<evidence type="ECO:0000259" key="6">
    <source>
        <dbReference type="Pfam" id="PF00394"/>
    </source>
</evidence>
<reference evidence="9 10" key="1">
    <citation type="journal article" date="2009" name="J. Bacteriol.">
        <title>Complete and draft genome sequences of six members of the Aquificales.</title>
        <authorList>
            <person name="Reysenbach A.L."/>
            <person name="Hamamura N."/>
            <person name="Podar M."/>
            <person name="Griffiths E."/>
            <person name="Ferreira S."/>
            <person name="Hochstein R."/>
            <person name="Heidelberg J."/>
            <person name="Johnson J."/>
            <person name="Mead D."/>
            <person name="Pohorille A."/>
            <person name="Sarmiento M."/>
            <person name="Schweighofer K."/>
            <person name="Seshadri R."/>
            <person name="Voytek M.A."/>
        </authorList>
    </citation>
    <scope>NUCLEOTIDE SEQUENCE [LARGE SCALE GENOMIC DNA]</scope>
    <source>
        <strain evidence="10">DSM 14350 / EX-H1</strain>
    </source>
</reference>
<dbReference type="PROSITE" id="PS51318">
    <property type="entry name" value="TAT"/>
    <property type="match status" value="1"/>
</dbReference>